<evidence type="ECO:0000256" key="6">
    <source>
        <dbReference type="SAM" id="Phobius"/>
    </source>
</evidence>
<dbReference type="SUPFAM" id="SSF52540">
    <property type="entry name" value="P-loop containing nucleoside triphosphate hydrolases"/>
    <property type="match status" value="1"/>
</dbReference>
<dbReference type="EMBL" id="UGTM01000002">
    <property type="protein sequence ID" value="SUB94275.1"/>
    <property type="molecule type" value="Genomic_DNA"/>
</dbReference>
<dbReference type="Pfam" id="PF14293">
    <property type="entry name" value="YWFCY"/>
    <property type="match status" value="1"/>
</dbReference>
<evidence type="ECO:0000256" key="4">
    <source>
        <dbReference type="ARBA" id="ARBA00022989"/>
    </source>
</evidence>
<name>A0A379EDY8_9BACT</name>
<sequence length="685" mass="78534">MSYKIILDIRTDTIFYSIMAQEDDLRALGKVMDFMRGISVIFLLINCYWFCYEAFQQWHFTLGIINKILINFQRTTGLFSSILWTKLFCVVFLALSCLGTKGVKEETITWPKIWTVLFSGFVFFFLNWWLLALPIGKIGAASLYIFTLSLGYICLLMGGVWMSRLLKNNLMDDVFNTENESFMQETRLMENEYSVNLPTRFYYKKKWNKGWINVVNPFRASMVLGTPGSGKSYAIVNNYIKQQIEKGFAMYIYDYKFPDLSEIAYNHLLHHLDAYKVKPQFYVINFDDPRKSHRCNPINPTFMTDISDAYESAYTIMLNLNRSWIQKQGDFFVESPIILLAAIIWFLKIYENGKYCTFPHAIEFLNRPYAQIFPILTSYDELANYLSPFMDAWEGGAQDQLQGQIASAKIPLSRMISPALYWVMTGDDFSLDINNPNEPKVLVVGNNPDRQNIYSAALGLYNSRIVKLINKKKQLKSSVIIDELPTIYFRGLDNLIATARSNKVAVCLGFQDFSQLTRDYGDKESKVIQNTVGNVFSGQVVGETAKTLSERFGKVLQQRQSMTINRNDKSTSISTQMDSLIPASKISNLTQGMFVGAVSDNFDERIEQKIFHAEIVVDSAKVSAETKTYEPIPTIADFTNEDGSDNLKETIEANYKRVKQEILLLVESEKERIKADPALAHLNKE</sequence>
<evidence type="ECO:0000259" key="8">
    <source>
        <dbReference type="Pfam" id="PF14293"/>
    </source>
</evidence>
<evidence type="ECO:0000256" key="1">
    <source>
        <dbReference type="ARBA" id="ARBA00004651"/>
    </source>
</evidence>
<feature type="domain" description="YWFCY" evidence="8">
    <location>
        <begin position="23"/>
        <end position="167"/>
    </location>
</feature>
<dbReference type="InterPro" id="IPR051539">
    <property type="entry name" value="T4SS-coupling_protein"/>
</dbReference>
<dbReference type="PANTHER" id="PTHR37937:SF1">
    <property type="entry name" value="CONJUGATIVE TRANSFER: DNA TRANSPORT"/>
    <property type="match status" value="1"/>
</dbReference>
<proteinExistence type="predicted"/>
<dbReference type="CDD" id="cd01127">
    <property type="entry name" value="TrwB_TraG_TraD_VirD4"/>
    <property type="match status" value="1"/>
</dbReference>
<dbReference type="GO" id="GO:0005886">
    <property type="term" value="C:plasma membrane"/>
    <property type="evidence" value="ECO:0007669"/>
    <property type="project" value="UniProtKB-SubCell"/>
</dbReference>
<organism evidence="9 10">
    <name type="scientific">Prevotella denticola</name>
    <dbReference type="NCBI Taxonomy" id="28129"/>
    <lineage>
        <taxon>Bacteria</taxon>
        <taxon>Pseudomonadati</taxon>
        <taxon>Bacteroidota</taxon>
        <taxon>Bacteroidia</taxon>
        <taxon>Bacteroidales</taxon>
        <taxon>Prevotellaceae</taxon>
        <taxon>Prevotella</taxon>
    </lineage>
</organism>
<feature type="transmembrane region" description="Helical" evidence="6">
    <location>
        <begin position="110"/>
        <end position="131"/>
    </location>
</feature>
<dbReference type="Proteomes" id="UP000255469">
    <property type="component" value="Unassembled WGS sequence"/>
</dbReference>
<feature type="transmembrane region" description="Helical" evidence="6">
    <location>
        <begin position="75"/>
        <end position="98"/>
    </location>
</feature>
<dbReference type="AlphaFoldDB" id="A0A379EDY8"/>
<evidence type="ECO:0000256" key="3">
    <source>
        <dbReference type="ARBA" id="ARBA00022692"/>
    </source>
</evidence>
<accession>A0A379EDY8</accession>
<reference evidence="9 10" key="1">
    <citation type="submission" date="2018-06" db="EMBL/GenBank/DDBJ databases">
        <authorList>
            <consortium name="Pathogen Informatics"/>
            <person name="Doyle S."/>
        </authorList>
    </citation>
    <scope>NUCLEOTIDE SEQUENCE [LARGE SCALE GENOMIC DNA]</scope>
    <source>
        <strain evidence="9 10">NCTC13067</strain>
    </source>
</reference>
<dbReference type="InterPro" id="IPR027417">
    <property type="entry name" value="P-loop_NTPase"/>
</dbReference>
<evidence type="ECO:0000256" key="2">
    <source>
        <dbReference type="ARBA" id="ARBA00022475"/>
    </source>
</evidence>
<protein>
    <submittedName>
        <fullName evidence="9">Type IV secretory pathway, VirD4 components</fullName>
    </submittedName>
</protein>
<feature type="transmembrane region" description="Helical" evidence="6">
    <location>
        <begin position="34"/>
        <end position="55"/>
    </location>
</feature>
<evidence type="ECO:0000313" key="10">
    <source>
        <dbReference type="Proteomes" id="UP000255469"/>
    </source>
</evidence>
<evidence type="ECO:0000259" key="7">
    <source>
        <dbReference type="Pfam" id="PF12696"/>
    </source>
</evidence>
<keyword evidence="5 6" id="KW-0472">Membrane</keyword>
<keyword evidence="4 6" id="KW-1133">Transmembrane helix</keyword>
<dbReference type="Gene3D" id="3.40.50.300">
    <property type="entry name" value="P-loop containing nucleotide triphosphate hydrolases"/>
    <property type="match status" value="2"/>
</dbReference>
<dbReference type="PANTHER" id="PTHR37937">
    <property type="entry name" value="CONJUGATIVE TRANSFER: DNA TRANSPORT"/>
    <property type="match status" value="1"/>
</dbReference>
<feature type="domain" description="TraD/TraG TraM recognition site" evidence="7">
    <location>
        <begin position="479"/>
        <end position="590"/>
    </location>
</feature>
<gene>
    <name evidence="9" type="ORF">NCTC13067_02143</name>
</gene>
<dbReference type="NCBIfam" id="NF041326">
    <property type="entry name" value="Bacteroid_MobC"/>
    <property type="match status" value="1"/>
</dbReference>
<feature type="transmembrane region" description="Helical" evidence="6">
    <location>
        <begin position="143"/>
        <end position="162"/>
    </location>
</feature>
<keyword evidence="3 6" id="KW-0812">Transmembrane</keyword>
<dbReference type="Pfam" id="PF12696">
    <property type="entry name" value="TraG-D_C"/>
    <property type="match status" value="1"/>
</dbReference>
<dbReference type="InterPro" id="IPR032689">
    <property type="entry name" value="TraG-D_C"/>
</dbReference>
<keyword evidence="2" id="KW-1003">Cell membrane</keyword>
<comment type="subcellular location">
    <subcellularLocation>
        <location evidence="1">Cell membrane</location>
        <topology evidence="1">Multi-pass membrane protein</topology>
    </subcellularLocation>
</comment>
<evidence type="ECO:0000256" key="5">
    <source>
        <dbReference type="ARBA" id="ARBA00023136"/>
    </source>
</evidence>
<evidence type="ECO:0000313" key="9">
    <source>
        <dbReference type="EMBL" id="SUB94275.1"/>
    </source>
</evidence>
<dbReference type="InterPro" id="IPR025988">
    <property type="entry name" value="YWFCY_dom"/>
</dbReference>